<evidence type="ECO:0000313" key="2">
    <source>
        <dbReference type="EMBL" id="AYV57015.1"/>
    </source>
</evidence>
<reference evidence="2 3" key="1">
    <citation type="submission" date="2018-11" db="EMBL/GenBank/DDBJ databases">
        <title>Complete genome sequence of Leptospira kmetyi isolate LS 001/16 from soil sample associated with a leptospirosis patient in Kelantan.</title>
        <authorList>
            <person name="Muhammad Yusoff F."/>
            <person name="Muhammad Yusoff S."/>
            <person name="Ahmad M.N."/>
            <person name="Yusof N.Y."/>
            <person name="Aziah I."/>
        </authorList>
    </citation>
    <scope>NUCLEOTIDE SEQUENCE [LARGE SCALE GENOMIC DNA]</scope>
    <source>
        <strain evidence="2 3">LS 001/16</strain>
    </source>
</reference>
<dbReference type="EMBL" id="CP033614">
    <property type="protein sequence ID" value="AYV57015.1"/>
    <property type="molecule type" value="Genomic_DNA"/>
</dbReference>
<dbReference type="Proteomes" id="UP000276407">
    <property type="component" value="Chromosome 1"/>
</dbReference>
<gene>
    <name evidence="2" type="ORF">EFP84_16900</name>
</gene>
<evidence type="ECO:0000256" key="1">
    <source>
        <dbReference type="SAM" id="Phobius"/>
    </source>
</evidence>
<dbReference type="KEGG" id="lkm:EFP84_16900"/>
<evidence type="ECO:0000313" key="3">
    <source>
        <dbReference type="Proteomes" id="UP000276407"/>
    </source>
</evidence>
<keyword evidence="1" id="KW-0812">Transmembrane</keyword>
<organism evidence="2 3">
    <name type="scientific">Leptospira kmetyi</name>
    <dbReference type="NCBI Taxonomy" id="408139"/>
    <lineage>
        <taxon>Bacteria</taxon>
        <taxon>Pseudomonadati</taxon>
        <taxon>Spirochaetota</taxon>
        <taxon>Spirochaetia</taxon>
        <taxon>Leptospirales</taxon>
        <taxon>Leptospiraceae</taxon>
        <taxon>Leptospira</taxon>
    </lineage>
</organism>
<dbReference type="AlphaFoldDB" id="A0AAD0USX9"/>
<keyword evidence="1" id="KW-0472">Membrane</keyword>
<sequence length="145" mass="16243">MNPRSEPNPRVGEHKEELSRVYTKIKLYCIASGIADPIELHSRLDEFLNSVEKEILPLVKKEKLDFETEAMRLFLSSGILKSAQNDSAITMLPAIEPSSMVPNPVDFGPLGELAEPKEKLEPVAVVLSVLFWGSIYSFLLYGLLR</sequence>
<dbReference type="RefSeq" id="WP_123180103.1">
    <property type="nucleotide sequence ID" value="NZ_CP033614.1"/>
</dbReference>
<name>A0AAD0USX9_9LEPT</name>
<protein>
    <submittedName>
        <fullName evidence="2">Uncharacterized protein</fullName>
    </submittedName>
</protein>
<keyword evidence="1" id="KW-1133">Transmembrane helix</keyword>
<accession>A0AAD0USX9</accession>
<proteinExistence type="predicted"/>
<feature type="transmembrane region" description="Helical" evidence="1">
    <location>
        <begin position="123"/>
        <end position="144"/>
    </location>
</feature>